<protein>
    <recommendedName>
        <fullName evidence="7">Rhodopsin domain-containing protein</fullName>
    </recommendedName>
</protein>
<accession>A0A8H7JBI0</accession>
<dbReference type="AlphaFoldDB" id="A0A8H7JBI0"/>
<keyword evidence="3 6" id="KW-1133">Transmembrane helix</keyword>
<dbReference type="InterPro" id="IPR049326">
    <property type="entry name" value="Rhodopsin_dom_fungi"/>
</dbReference>
<keyword evidence="9" id="KW-1185">Reference proteome</keyword>
<feature type="transmembrane region" description="Helical" evidence="6">
    <location>
        <begin position="184"/>
        <end position="204"/>
    </location>
</feature>
<dbReference type="GO" id="GO:0016020">
    <property type="term" value="C:membrane"/>
    <property type="evidence" value="ECO:0007669"/>
    <property type="project" value="UniProtKB-SubCell"/>
</dbReference>
<evidence type="ECO:0000256" key="1">
    <source>
        <dbReference type="ARBA" id="ARBA00004141"/>
    </source>
</evidence>
<dbReference type="OrthoDB" id="4682787at2759"/>
<evidence type="ECO:0000256" key="5">
    <source>
        <dbReference type="ARBA" id="ARBA00038359"/>
    </source>
</evidence>
<evidence type="ECO:0000259" key="7">
    <source>
        <dbReference type="Pfam" id="PF20684"/>
    </source>
</evidence>
<dbReference type="EMBL" id="RZGK01000003">
    <property type="protein sequence ID" value="KAF9700531.1"/>
    <property type="molecule type" value="Genomic_DNA"/>
</dbReference>
<evidence type="ECO:0000256" key="4">
    <source>
        <dbReference type="ARBA" id="ARBA00023136"/>
    </source>
</evidence>
<keyword evidence="4 6" id="KW-0472">Membrane</keyword>
<name>A0A8H7JBI0_9PLEO</name>
<keyword evidence="2 6" id="KW-0812">Transmembrane</keyword>
<dbReference type="PANTHER" id="PTHR33048">
    <property type="entry name" value="PTH11-LIKE INTEGRAL MEMBRANE PROTEIN (AFU_ORTHOLOGUE AFUA_5G11245)"/>
    <property type="match status" value="1"/>
</dbReference>
<evidence type="ECO:0000256" key="6">
    <source>
        <dbReference type="SAM" id="Phobius"/>
    </source>
</evidence>
<dbReference type="InterPro" id="IPR052337">
    <property type="entry name" value="SAT4-like"/>
</dbReference>
<comment type="similarity">
    <text evidence="5">Belongs to the SAT4 family.</text>
</comment>
<feature type="domain" description="Rhodopsin" evidence="7">
    <location>
        <begin position="36"/>
        <end position="280"/>
    </location>
</feature>
<comment type="subcellular location">
    <subcellularLocation>
        <location evidence="1">Membrane</location>
        <topology evidence="1">Multi-pass membrane protein</topology>
    </subcellularLocation>
</comment>
<proteinExistence type="inferred from homology"/>
<feature type="transmembrane region" description="Helical" evidence="6">
    <location>
        <begin position="133"/>
        <end position="153"/>
    </location>
</feature>
<evidence type="ECO:0000313" key="9">
    <source>
        <dbReference type="Proteomes" id="UP000651452"/>
    </source>
</evidence>
<evidence type="ECO:0000256" key="3">
    <source>
        <dbReference type="ARBA" id="ARBA00022989"/>
    </source>
</evidence>
<evidence type="ECO:0000256" key="2">
    <source>
        <dbReference type="ARBA" id="ARBA00022692"/>
    </source>
</evidence>
<reference evidence="8" key="2">
    <citation type="submission" date="2020-09" db="EMBL/GenBank/DDBJ databases">
        <title>Reference genome assembly for Australian Ascochyta lentis isolate Al4.</title>
        <authorList>
            <person name="Lee R.C."/>
            <person name="Farfan-Caceres L.M."/>
            <person name="Debler J.W."/>
            <person name="Williams A.H."/>
            <person name="Henares B.M."/>
        </authorList>
    </citation>
    <scope>NUCLEOTIDE SEQUENCE</scope>
    <source>
        <strain evidence="8">Al4</strain>
    </source>
</reference>
<feature type="transmembrane region" description="Helical" evidence="6">
    <location>
        <begin position="257"/>
        <end position="275"/>
    </location>
</feature>
<comment type="caution">
    <text evidence="8">The sequence shown here is derived from an EMBL/GenBank/DDBJ whole genome shotgun (WGS) entry which is preliminary data.</text>
</comment>
<organism evidence="8 9">
    <name type="scientific">Ascochyta lentis</name>
    <dbReference type="NCBI Taxonomy" id="205686"/>
    <lineage>
        <taxon>Eukaryota</taxon>
        <taxon>Fungi</taxon>
        <taxon>Dikarya</taxon>
        <taxon>Ascomycota</taxon>
        <taxon>Pezizomycotina</taxon>
        <taxon>Dothideomycetes</taxon>
        <taxon>Pleosporomycetidae</taxon>
        <taxon>Pleosporales</taxon>
        <taxon>Pleosporineae</taxon>
        <taxon>Didymellaceae</taxon>
        <taxon>Ascochyta</taxon>
    </lineage>
</organism>
<feature type="transmembrane region" description="Helical" evidence="6">
    <location>
        <begin position="97"/>
        <end position="121"/>
    </location>
</feature>
<dbReference type="Proteomes" id="UP000651452">
    <property type="component" value="Unassembled WGS sequence"/>
</dbReference>
<reference evidence="8" key="1">
    <citation type="submission" date="2018-12" db="EMBL/GenBank/DDBJ databases">
        <authorList>
            <person name="Syme R.A."/>
            <person name="Farfan-Caceres L."/>
            <person name="Lichtenzveig J."/>
        </authorList>
    </citation>
    <scope>NUCLEOTIDE SEQUENCE</scope>
    <source>
        <strain evidence="8">Al4</strain>
    </source>
</reference>
<evidence type="ECO:0000313" key="8">
    <source>
        <dbReference type="EMBL" id="KAF9700531.1"/>
    </source>
</evidence>
<sequence length="383" mass="42295">MSAPVSTEGLPLDDRSNDLKIPIITLIVFSSIFVALRLYISCKNRNFFQLTDHLLWTGHLLAIVGAAFTYKTAEVGGGRHVWDPIQTPANLEKYLKWVWFGQLFNLYGMALIKLSICAYILMLDFSRSYRIVIWLSLVIHVGINFVFPSIILLGECQPISKHWDVAGTQPGSCWGAKPRVISGYSGAATNILTDLIYTVAPLVYISRVQLPKRTLWGVRAVFLLGLTTTTISALKLYEMKSLNTSPDPTYTSINLSIFASAEVFVGAFTASLPPLRKTFETLLRHVLPESVMGSSRNRKSVGKGTGNSYVMKEVSNSYVLNGNAVAGQSTRPKHDLDNDSERSILEAQQSLEGKEDVGAITCTTEISVAGDDRSVRSRGHEWV</sequence>
<feature type="transmembrane region" description="Helical" evidence="6">
    <location>
        <begin position="52"/>
        <end position="70"/>
    </location>
</feature>
<dbReference type="Pfam" id="PF20684">
    <property type="entry name" value="Fung_rhodopsin"/>
    <property type="match status" value="1"/>
</dbReference>
<feature type="transmembrane region" description="Helical" evidence="6">
    <location>
        <begin position="20"/>
        <end position="40"/>
    </location>
</feature>
<feature type="transmembrane region" description="Helical" evidence="6">
    <location>
        <begin position="216"/>
        <end position="237"/>
    </location>
</feature>
<gene>
    <name evidence="8" type="ORF">EKO04_001199</name>
</gene>
<dbReference type="PANTHER" id="PTHR33048:SF163">
    <property type="entry name" value="INTEGRAL MEMBRANE PROTEIN (AFU_ORTHOLOGUE AFUA_8G05510)"/>
    <property type="match status" value="1"/>
</dbReference>